<dbReference type="WBParaSite" id="nRc.2.0.1.t21939-RA">
    <property type="protein sequence ID" value="nRc.2.0.1.t21939-RA"/>
    <property type="gene ID" value="nRc.2.0.1.g21939"/>
</dbReference>
<proteinExistence type="predicted"/>
<keyword evidence="2" id="KW-1185">Reference proteome</keyword>
<keyword evidence="1" id="KW-0812">Transmembrane</keyword>
<accession>A0A915J890</accession>
<dbReference type="AlphaFoldDB" id="A0A915J890"/>
<dbReference type="Proteomes" id="UP000887565">
    <property type="component" value="Unplaced"/>
</dbReference>
<keyword evidence="1" id="KW-1133">Transmembrane helix</keyword>
<sequence length="188" mass="21729">NSFPVEVILPALDFFLKIVRHLTKCRLGDPKKREPPIKIKVFEILIQPIAVTLIMAVWTYLFSLIKCGKGVDCQSNGFDTSYKRILRSMPMNEISYRSVYRVALIFIGQKNKKLDKIRTCNFKAVNDLQCLIIGINALEGGVEKVCDRILMDAFKSCWREQRRPGKFLEAFRKASYYGKEQIHSANYK</sequence>
<keyword evidence="1" id="KW-0472">Membrane</keyword>
<organism evidence="2 3">
    <name type="scientific">Romanomermis culicivorax</name>
    <name type="common">Nematode worm</name>
    <dbReference type="NCBI Taxonomy" id="13658"/>
    <lineage>
        <taxon>Eukaryota</taxon>
        <taxon>Metazoa</taxon>
        <taxon>Ecdysozoa</taxon>
        <taxon>Nematoda</taxon>
        <taxon>Enoplea</taxon>
        <taxon>Dorylaimia</taxon>
        <taxon>Mermithida</taxon>
        <taxon>Mermithoidea</taxon>
        <taxon>Mermithidae</taxon>
        <taxon>Romanomermis</taxon>
    </lineage>
</organism>
<evidence type="ECO:0000313" key="3">
    <source>
        <dbReference type="WBParaSite" id="nRc.2.0.1.t21939-RA"/>
    </source>
</evidence>
<feature type="transmembrane region" description="Helical" evidence="1">
    <location>
        <begin position="41"/>
        <end position="61"/>
    </location>
</feature>
<evidence type="ECO:0000256" key="1">
    <source>
        <dbReference type="SAM" id="Phobius"/>
    </source>
</evidence>
<protein>
    <submittedName>
        <fullName evidence="3">Uncharacterized protein</fullName>
    </submittedName>
</protein>
<evidence type="ECO:0000313" key="2">
    <source>
        <dbReference type="Proteomes" id="UP000887565"/>
    </source>
</evidence>
<reference evidence="3" key="1">
    <citation type="submission" date="2022-11" db="UniProtKB">
        <authorList>
            <consortium name="WormBaseParasite"/>
        </authorList>
    </citation>
    <scope>IDENTIFICATION</scope>
</reference>
<name>A0A915J890_ROMCU</name>